<gene>
    <name evidence="1" type="ORF">RPERSI_LOCUS36297</name>
</gene>
<comment type="caution">
    <text evidence="1">The sequence shown here is derived from an EMBL/GenBank/DDBJ whole genome shotgun (WGS) entry which is preliminary data.</text>
</comment>
<keyword evidence="2" id="KW-1185">Reference proteome</keyword>
<protein>
    <submittedName>
        <fullName evidence="1">32794_t:CDS:1</fullName>
    </submittedName>
</protein>
<reference evidence="1" key="1">
    <citation type="submission" date="2021-06" db="EMBL/GenBank/DDBJ databases">
        <authorList>
            <person name="Kallberg Y."/>
            <person name="Tangrot J."/>
            <person name="Rosling A."/>
        </authorList>
    </citation>
    <scope>NUCLEOTIDE SEQUENCE</scope>
    <source>
        <strain evidence="1">MA461A</strain>
    </source>
</reference>
<accession>A0ACA9T0C7</accession>
<evidence type="ECO:0000313" key="2">
    <source>
        <dbReference type="Proteomes" id="UP000789920"/>
    </source>
</evidence>
<sequence length="167" mass="19990">QDIWRKTEKSMQSDISELNIKLLKVESEFNELTRKIIEEQNSHKIKEDNLNKQLKEAHQQVIDFRSDQRRLKELENEIKTLKSSESGQLKSKNKEIDGLNEQLAHRNQRVTELEKVRTELQQSKQIAENQLFELREKHKALEDDLRKELENQVLKYETQIVELESLR</sequence>
<feature type="non-terminal residue" evidence="1">
    <location>
        <position position="1"/>
    </location>
</feature>
<dbReference type="Proteomes" id="UP000789920">
    <property type="component" value="Unassembled WGS sequence"/>
</dbReference>
<feature type="non-terminal residue" evidence="1">
    <location>
        <position position="167"/>
    </location>
</feature>
<organism evidence="1 2">
    <name type="scientific">Racocetra persica</name>
    <dbReference type="NCBI Taxonomy" id="160502"/>
    <lineage>
        <taxon>Eukaryota</taxon>
        <taxon>Fungi</taxon>
        <taxon>Fungi incertae sedis</taxon>
        <taxon>Mucoromycota</taxon>
        <taxon>Glomeromycotina</taxon>
        <taxon>Glomeromycetes</taxon>
        <taxon>Diversisporales</taxon>
        <taxon>Gigasporaceae</taxon>
        <taxon>Racocetra</taxon>
    </lineage>
</organism>
<dbReference type="EMBL" id="CAJVQC010173007">
    <property type="protein sequence ID" value="CAG8850862.1"/>
    <property type="molecule type" value="Genomic_DNA"/>
</dbReference>
<proteinExistence type="predicted"/>
<evidence type="ECO:0000313" key="1">
    <source>
        <dbReference type="EMBL" id="CAG8850862.1"/>
    </source>
</evidence>
<name>A0ACA9T0C7_9GLOM</name>